<accession>A0A4S3MMK0</accession>
<dbReference type="AlphaFoldDB" id="A0A4S3MMK0"/>
<dbReference type="OrthoDB" id="7875456at2"/>
<keyword evidence="2" id="KW-1185">Reference proteome</keyword>
<evidence type="ECO:0000313" key="2">
    <source>
        <dbReference type="Proteomes" id="UP000309450"/>
    </source>
</evidence>
<evidence type="ECO:0000313" key="1">
    <source>
        <dbReference type="EMBL" id="THD83467.1"/>
    </source>
</evidence>
<dbReference type="PROSITE" id="PS51257">
    <property type="entry name" value="PROKAR_LIPOPROTEIN"/>
    <property type="match status" value="1"/>
</dbReference>
<dbReference type="Proteomes" id="UP000309450">
    <property type="component" value="Unassembled WGS sequence"/>
</dbReference>
<name>A0A4S3MMK0_9RHOB</name>
<gene>
    <name evidence="1" type="ORF">E7811_09270</name>
</gene>
<dbReference type="RefSeq" id="WP_136394362.1">
    <property type="nucleotide sequence ID" value="NZ_SSND01000002.1"/>
</dbReference>
<protein>
    <submittedName>
        <fullName evidence="1">Uncharacterized protein</fullName>
    </submittedName>
</protein>
<sequence length="130" mass="14233">MKRALFLILGMGLAACGTPQQQCIAAATRDQRVLDRLIAETERNIARGYAIEQVTISRPVVLDCTPRPTAATPNPVPRTCLRDGSYTVNRPQAIDLNAERAKLASMVAKRRDLARQAEAAIAQCRATYPE</sequence>
<comment type="caution">
    <text evidence="1">The sequence shown here is derived from an EMBL/GenBank/DDBJ whole genome shotgun (WGS) entry which is preliminary data.</text>
</comment>
<dbReference type="EMBL" id="SSND01000002">
    <property type="protein sequence ID" value="THD83467.1"/>
    <property type="molecule type" value="Genomic_DNA"/>
</dbReference>
<proteinExistence type="predicted"/>
<organism evidence="1 2">
    <name type="scientific">Aliigemmobacter aestuarii</name>
    <dbReference type="NCBI Taxonomy" id="1445661"/>
    <lineage>
        <taxon>Bacteria</taxon>
        <taxon>Pseudomonadati</taxon>
        <taxon>Pseudomonadota</taxon>
        <taxon>Alphaproteobacteria</taxon>
        <taxon>Rhodobacterales</taxon>
        <taxon>Paracoccaceae</taxon>
        <taxon>Aliigemmobacter</taxon>
    </lineage>
</organism>
<reference evidence="1 2" key="1">
    <citation type="submission" date="2019-04" db="EMBL/GenBank/DDBJ databases">
        <title>Draft genome sequence of Gemmobacter aestuarii sp. nov.</title>
        <authorList>
            <person name="Hameed A."/>
            <person name="Lin S.-Y."/>
            <person name="Shahina M."/>
            <person name="Lai W.-A."/>
            <person name="Young C.-C."/>
        </authorList>
    </citation>
    <scope>NUCLEOTIDE SEQUENCE [LARGE SCALE GENOMIC DNA]</scope>
    <source>
        <strain evidence="1 2">CC-PW-75</strain>
    </source>
</reference>